<reference evidence="11 12" key="1">
    <citation type="journal article" date="2012" name="Nat. Biotechnol.">
        <title>Draft genome sequence of pigeonpea (Cajanus cajan), an orphan legume crop of resource-poor farmers.</title>
        <authorList>
            <person name="Varshney R.K."/>
            <person name="Chen W."/>
            <person name="Li Y."/>
            <person name="Bharti A.K."/>
            <person name="Saxena R.K."/>
            <person name="Schlueter J.A."/>
            <person name="Donoghue M.T."/>
            <person name="Azam S."/>
            <person name="Fan G."/>
            <person name="Whaley A.M."/>
            <person name="Farmer A.D."/>
            <person name="Sheridan J."/>
            <person name="Iwata A."/>
            <person name="Tuteja R."/>
            <person name="Penmetsa R.V."/>
            <person name="Wu W."/>
            <person name="Upadhyaya H.D."/>
            <person name="Yang S.P."/>
            <person name="Shah T."/>
            <person name="Saxena K.B."/>
            <person name="Michael T."/>
            <person name="McCombie W.R."/>
            <person name="Yang B."/>
            <person name="Zhang G."/>
            <person name="Yang H."/>
            <person name="Wang J."/>
            <person name="Spillane C."/>
            <person name="Cook D.R."/>
            <person name="May G.D."/>
            <person name="Xu X."/>
            <person name="Jackson S.A."/>
        </authorList>
    </citation>
    <scope>NUCLEOTIDE SEQUENCE [LARGE SCALE GENOMIC DNA]</scope>
    <source>
        <strain evidence="12">cv. Asha</strain>
    </source>
</reference>
<keyword evidence="12" id="KW-1185">Reference proteome</keyword>
<dbReference type="Pfam" id="PF13813">
    <property type="entry name" value="MBOAT_2"/>
    <property type="match status" value="1"/>
</dbReference>
<evidence type="ECO:0000256" key="5">
    <source>
        <dbReference type="ARBA" id="ARBA00022989"/>
    </source>
</evidence>
<feature type="transmembrane region" description="Helical" evidence="9">
    <location>
        <begin position="144"/>
        <end position="162"/>
    </location>
</feature>
<dbReference type="GO" id="GO:0016020">
    <property type="term" value="C:membrane"/>
    <property type="evidence" value="ECO:0007669"/>
    <property type="project" value="UniProtKB-SubCell"/>
</dbReference>
<dbReference type="AlphaFoldDB" id="A0A151T6N8"/>
<evidence type="ECO:0000256" key="1">
    <source>
        <dbReference type="ARBA" id="ARBA00004141"/>
    </source>
</evidence>
<evidence type="ECO:0000256" key="9">
    <source>
        <dbReference type="SAM" id="Phobius"/>
    </source>
</evidence>
<comment type="subcellular location">
    <subcellularLocation>
        <location evidence="1">Membrane</location>
        <topology evidence="1">Multi-pass membrane protein</topology>
    </subcellularLocation>
</comment>
<accession>A0A151T6N8</accession>
<evidence type="ECO:0000256" key="7">
    <source>
        <dbReference type="ARBA" id="ARBA00023136"/>
    </source>
</evidence>
<dbReference type="GO" id="GO:0008374">
    <property type="term" value="F:O-acyltransferase activity"/>
    <property type="evidence" value="ECO:0007669"/>
    <property type="project" value="InterPro"/>
</dbReference>
<evidence type="ECO:0000256" key="3">
    <source>
        <dbReference type="ARBA" id="ARBA00022679"/>
    </source>
</evidence>
<evidence type="ECO:0000256" key="6">
    <source>
        <dbReference type="ARBA" id="ARBA00023098"/>
    </source>
</evidence>
<dbReference type="OrthoDB" id="1077582at2759"/>
<dbReference type="Gramene" id="C.cajan_16738.t">
    <property type="protein sequence ID" value="C.cajan_16738.t.cds1"/>
    <property type="gene ID" value="C.cajan_16738"/>
</dbReference>
<organism evidence="11 12">
    <name type="scientific">Cajanus cajan</name>
    <name type="common">Pigeon pea</name>
    <name type="synonym">Cajanus indicus</name>
    <dbReference type="NCBI Taxonomy" id="3821"/>
    <lineage>
        <taxon>Eukaryota</taxon>
        <taxon>Viridiplantae</taxon>
        <taxon>Streptophyta</taxon>
        <taxon>Embryophyta</taxon>
        <taxon>Tracheophyta</taxon>
        <taxon>Spermatophyta</taxon>
        <taxon>Magnoliopsida</taxon>
        <taxon>eudicotyledons</taxon>
        <taxon>Gunneridae</taxon>
        <taxon>Pentapetalae</taxon>
        <taxon>rosids</taxon>
        <taxon>fabids</taxon>
        <taxon>Fabales</taxon>
        <taxon>Fabaceae</taxon>
        <taxon>Papilionoideae</taxon>
        <taxon>50 kb inversion clade</taxon>
        <taxon>NPAAA clade</taxon>
        <taxon>indigoferoid/millettioid clade</taxon>
        <taxon>Phaseoleae</taxon>
        <taxon>Cajanus</taxon>
    </lineage>
</organism>
<dbReference type="InterPro" id="IPR032805">
    <property type="entry name" value="Wax_synthase_dom"/>
</dbReference>
<keyword evidence="6" id="KW-0443">Lipid metabolism</keyword>
<name>A0A151T6N8_CAJCA</name>
<dbReference type="EMBL" id="CM003610">
    <property type="protein sequence ID" value="KYP62685.1"/>
    <property type="molecule type" value="Genomic_DNA"/>
</dbReference>
<dbReference type="GO" id="GO:0006629">
    <property type="term" value="P:lipid metabolic process"/>
    <property type="evidence" value="ECO:0007669"/>
    <property type="project" value="UniProtKB-KW"/>
</dbReference>
<feature type="transmembrane region" description="Helical" evidence="9">
    <location>
        <begin position="292"/>
        <end position="315"/>
    </location>
</feature>
<feature type="transmembrane region" description="Helical" evidence="9">
    <location>
        <begin position="36"/>
        <end position="56"/>
    </location>
</feature>
<gene>
    <name evidence="11" type="ORF">KK1_017230</name>
</gene>
<keyword evidence="5 9" id="KW-1133">Transmembrane helix</keyword>
<dbReference type="InterPro" id="IPR044851">
    <property type="entry name" value="Wax_synthase"/>
</dbReference>
<evidence type="ECO:0000313" key="11">
    <source>
        <dbReference type="EMBL" id="KYP62685.1"/>
    </source>
</evidence>
<protein>
    <submittedName>
        <fullName evidence="11">Long-chain-alcohol O-fatty-acyltransferase 5</fullName>
    </submittedName>
</protein>
<sequence>MEEEIKNLMMVWSMAAATMCYSHTIGKVILQGPPRLIALIPAIVTLLLLPLRLISIHLGGPSSFFLAWLSTFKLLLFAFGKGPLSSNPPLSLPHFVPIALLPIKPQTQPQQPLQEPTFNHALLILAIFIPFYATKYHLHPTFTLFLYALHMYIGLEFIFALISTASRKLLGVHLEPHFNHPYRSTSLQDFWGNRWNIMVNRLLHPTVYRPVATLSARLVGRKWAPLPAILATFAVSAVMHELVFYYIKREKRTWEAWEPSWDAASFFLIHGAGVALEVALKNALRGWHVPRLLSCLLTLAFVLYTGLCLFVPALVRCRVYQKATRELTALTHFAEGFANVTTTCSSLITHQFMQLL</sequence>
<keyword evidence="8" id="KW-0012">Acyltransferase</keyword>
<keyword evidence="3" id="KW-0808">Transferase</keyword>
<dbReference type="PANTHER" id="PTHR31595">
    <property type="entry name" value="LONG-CHAIN-ALCOHOL O-FATTY-ACYLTRANSFERASE 3-RELATED"/>
    <property type="match status" value="1"/>
</dbReference>
<feature type="domain" description="Wax synthase" evidence="10">
    <location>
        <begin position="175"/>
        <end position="256"/>
    </location>
</feature>
<evidence type="ECO:0000256" key="4">
    <source>
        <dbReference type="ARBA" id="ARBA00022692"/>
    </source>
</evidence>
<evidence type="ECO:0000313" key="12">
    <source>
        <dbReference type="Proteomes" id="UP000075243"/>
    </source>
</evidence>
<dbReference type="OMA" id="RTWEAWE"/>
<comment type="similarity">
    <text evidence="2">Belongs to the wax synthase family.</text>
</comment>
<keyword evidence="7 9" id="KW-0472">Membrane</keyword>
<proteinExistence type="inferred from homology"/>
<dbReference type="PANTHER" id="PTHR31595:SF38">
    <property type="entry name" value="MBOAT (MEMBRANE BOUND O-ACYL TRANSFERASE) FAMILY PROTEIN"/>
    <property type="match status" value="1"/>
</dbReference>
<dbReference type="Proteomes" id="UP000075243">
    <property type="component" value="Chromosome 8"/>
</dbReference>
<evidence type="ECO:0000259" key="10">
    <source>
        <dbReference type="Pfam" id="PF13813"/>
    </source>
</evidence>
<evidence type="ECO:0000256" key="2">
    <source>
        <dbReference type="ARBA" id="ARBA00007282"/>
    </source>
</evidence>
<evidence type="ECO:0000256" key="8">
    <source>
        <dbReference type="ARBA" id="ARBA00023315"/>
    </source>
</evidence>
<dbReference type="STRING" id="3821.A0A151T6N8"/>
<keyword evidence="4 9" id="KW-0812">Transmembrane</keyword>
<feature type="transmembrane region" description="Helical" evidence="9">
    <location>
        <begin position="118"/>
        <end position="138"/>
    </location>
</feature>
<feature type="transmembrane region" description="Helical" evidence="9">
    <location>
        <begin position="226"/>
        <end position="247"/>
    </location>
</feature>